<dbReference type="InterPro" id="IPR025714">
    <property type="entry name" value="Methyltranfer_dom"/>
</dbReference>
<feature type="domain" description="Type II methyltransferase M.TaqI-like" evidence="1">
    <location>
        <begin position="251"/>
        <end position="311"/>
    </location>
</feature>
<dbReference type="Pfam" id="PF07669">
    <property type="entry name" value="Eco57I"/>
    <property type="match status" value="1"/>
</dbReference>
<dbReference type="InterPro" id="IPR011639">
    <property type="entry name" value="MethylTrfase_TaqI-like_dom"/>
</dbReference>
<reference evidence="4 5" key="1">
    <citation type="journal article" date="2020" name="G3 (Bethesda)">
        <title>Improved Reference Genome for Cyclotella cryptica CCMP332, a Model for Cell Wall Morphogenesis, Salinity Adaptation, and Lipid Production in Diatoms (Bacillariophyta).</title>
        <authorList>
            <person name="Roberts W.R."/>
            <person name="Downey K.M."/>
            <person name="Ruck E.C."/>
            <person name="Traller J.C."/>
            <person name="Alverson A.J."/>
        </authorList>
    </citation>
    <scope>NUCLEOTIDE SEQUENCE [LARGE SCALE GENOMIC DNA]</scope>
    <source>
        <strain evidence="4 5">CCMP332</strain>
    </source>
</reference>
<dbReference type="InterPro" id="IPR040758">
    <property type="entry name" value="PrmC_N"/>
</dbReference>
<evidence type="ECO:0000313" key="4">
    <source>
        <dbReference type="EMBL" id="KAL3791266.1"/>
    </source>
</evidence>
<dbReference type="InterPro" id="IPR002052">
    <property type="entry name" value="DNA_methylase_N6_adenine_CS"/>
</dbReference>
<evidence type="ECO:0000313" key="5">
    <source>
        <dbReference type="Proteomes" id="UP001516023"/>
    </source>
</evidence>
<dbReference type="SUPFAM" id="SSF53335">
    <property type="entry name" value="S-adenosyl-L-methionine-dependent methyltransferases"/>
    <property type="match status" value="1"/>
</dbReference>
<dbReference type="Proteomes" id="UP001516023">
    <property type="component" value="Unassembled WGS sequence"/>
</dbReference>
<dbReference type="Pfam" id="PF17827">
    <property type="entry name" value="PrmC_N"/>
    <property type="match status" value="1"/>
</dbReference>
<dbReference type="AlphaFoldDB" id="A0ABD3PV76"/>
<protein>
    <recommendedName>
        <fullName evidence="6">Peptide chain release factor N(5)-glutamine methyltransferase</fullName>
    </recommendedName>
</protein>
<dbReference type="InterPro" id="IPR029063">
    <property type="entry name" value="SAM-dependent_MTases_sf"/>
</dbReference>
<dbReference type="PROSITE" id="PS00092">
    <property type="entry name" value="N6_MTASE"/>
    <property type="match status" value="1"/>
</dbReference>
<dbReference type="Pfam" id="PF13847">
    <property type="entry name" value="Methyltransf_31"/>
    <property type="match status" value="1"/>
</dbReference>
<accession>A0ABD3PV76</accession>
<dbReference type="CDD" id="cd02440">
    <property type="entry name" value="AdoMet_MTases"/>
    <property type="match status" value="1"/>
</dbReference>
<feature type="domain" description="Release factor glutamine methyltransferase N-terminal" evidence="3">
    <location>
        <begin position="115"/>
        <end position="144"/>
    </location>
</feature>
<sequence length="410" mass="46765">MRFSFSTNRFKNTSRWIGHFHSQNPADIEPNADIPSVQRSIGPDCTVYDALRSSIELLQKQSIPEPVESALHLLSFALNLNWETGYRQLRAIMEMTPPPHNRVQPIASPAHNLAQQALTSEQSTSYNSMLERRLQHEPIQYIIGKWDFHHLMGIMIRKPMLCPRPETEELVELVSGDIRRLIKERALDNGNVNENKIRILDVGAGTGAIGIALAYQYPWDVQVVALDVLEEAVELSNHNAEKFLSPLISNEKSDEQIDVRSLYNAMLCSAKDFTNFSTAAERQDHQKQRHTMGFDIVVSNPPYIPLGDMDGLSMDVLQYESREALCGGHDGLDIIRDIIQRLPEWTSCSNDKESSSQMRYCWMEVDDSHPRLLEKWLAPGSAEAKLYGVEYCECQKDFCGRDRFVKFRVL</sequence>
<gene>
    <name evidence="4" type="ORF">HJC23_000883</name>
</gene>
<organism evidence="4 5">
    <name type="scientific">Cyclotella cryptica</name>
    <dbReference type="NCBI Taxonomy" id="29204"/>
    <lineage>
        <taxon>Eukaryota</taxon>
        <taxon>Sar</taxon>
        <taxon>Stramenopiles</taxon>
        <taxon>Ochrophyta</taxon>
        <taxon>Bacillariophyta</taxon>
        <taxon>Coscinodiscophyceae</taxon>
        <taxon>Thalassiosirophycidae</taxon>
        <taxon>Stephanodiscales</taxon>
        <taxon>Stephanodiscaceae</taxon>
        <taxon>Cyclotella</taxon>
    </lineage>
</organism>
<dbReference type="EMBL" id="JABMIG020000116">
    <property type="protein sequence ID" value="KAL3791266.1"/>
    <property type="molecule type" value="Genomic_DNA"/>
</dbReference>
<keyword evidence="5" id="KW-1185">Reference proteome</keyword>
<dbReference type="Gene3D" id="3.40.50.150">
    <property type="entry name" value="Vaccinia Virus protein VP39"/>
    <property type="match status" value="1"/>
</dbReference>
<dbReference type="PANTHER" id="PTHR18895:SF74">
    <property type="entry name" value="MTRF1L RELEASE FACTOR GLUTAMINE METHYLTRANSFERASE"/>
    <property type="match status" value="1"/>
</dbReference>
<evidence type="ECO:0000259" key="1">
    <source>
        <dbReference type="Pfam" id="PF07669"/>
    </source>
</evidence>
<dbReference type="InterPro" id="IPR050320">
    <property type="entry name" value="N5-glutamine_MTase"/>
</dbReference>
<evidence type="ECO:0000259" key="3">
    <source>
        <dbReference type="Pfam" id="PF17827"/>
    </source>
</evidence>
<evidence type="ECO:0000259" key="2">
    <source>
        <dbReference type="Pfam" id="PF13847"/>
    </source>
</evidence>
<dbReference type="Gene3D" id="1.10.8.10">
    <property type="entry name" value="DNA helicase RuvA subunit, C-terminal domain"/>
    <property type="match status" value="1"/>
</dbReference>
<name>A0ABD3PV76_9STRA</name>
<feature type="domain" description="Methyltransferase" evidence="2">
    <location>
        <begin position="195"/>
        <end position="242"/>
    </location>
</feature>
<dbReference type="PANTHER" id="PTHR18895">
    <property type="entry name" value="HEMK METHYLTRANSFERASE"/>
    <property type="match status" value="1"/>
</dbReference>
<comment type="caution">
    <text evidence="4">The sequence shown here is derived from an EMBL/GenBank/DDBJ whole genome shotgun (WGS) entry which is preliminary data.</text>
</comment>
<evidence type="ECO:0008006" key="6">
    <source>
        <dbReference type="Google" id="ProtNLM"/>
    </source>
</evidence>
<proteinExistence type="predicted"/>